<name>A0ABP8RUE2_9PSEU</name>
<organism evidence="2 3">
    <name type="scientific">Pseudonocardia xishanensis</name>
    <dbReference type="NCBI Taxonomy" id="630995"/>
    <lineage>
        <taxon>Bacteria</taxon>
        <taxon>Bacillati</taxon>
        <taxon>Actinomycetota</taxon>
        <taxon>Actinomycetes</taxon>
        <taxon>Pseudonocardiales</taxon>
        <taxon>Pseudonocardiaceae</taxon>
        <taxon>Pseudonocardia</taxon>
    </lineage>
</organism>
<comment type="caution">
    <text evidence="2">The sequence shown here is derived from an EMBL/GenBank/DDBJ whole genome shotgun (WGS) entry which is preliminary data.</text>
</comment>
<dbReference type="InterPro" id="IPR006059">
    <property type="entry name" value="SBP"/>
</dbReference>
<evidence type="ECO:0000256" key="1">
    <source>
        <dbReference type="ARBA" id="ARBA00022729"/>
    </source>
</evidence>
<accession>A0ABP8RUE2</accession>
<keyword evidence="1" id="KW-0732">Signal</keyword>
<dbReference type="EMBL" id="BAABGT010000040">
    <property type="protein sequence ID" value="GAA4548576.1"/>
    <property type="molecule type" value="Genomic_DNA"/>
</dbReference>
<evidence type="ECO:0008006" key="4">
    <source>
        <dbReference type="Google" id="ProtNLM"/>
    </source>
</evidence>
<protein>
    <recommendedName>
        <fullName evidence="4">Iron(III) transport system substrate-binding protein</fullName>
    </recommendedName>
</protein>
<gene>
    <name evidence="2" type="ORF">GCM10023175_35180</name>
</gene>
<dbReference type="Gene3D" id="3.40.190.10">
    <property type="entry name" value="Periplasmic binding protein-like II"/>
    <property type="match status" value="2"/>
</dbReference>
<sequence length="374" mass="39352">MTIQGDDRRGWRRAPLVALAAVAAVVLAGCGGGGGEQMVGDAAGLGPAGEQQFVDLYRAAQEAGEREVVVYSSFSEPLKPAFDAFSKRFPDIKVTGVPLFGAPLQTKVEQEVTSGRVTGDFVASAVTSMSYLDKAGRFEPYRPFAANSVTNDLFVDPAYPGLTGFMYDARGFLYNTTQVPEGSAPQGWKDLLDPAWKGRLGITDPTSNGAGLSSLYQLTASGQFDDAYLRGLADQQLQLSSSSPELSSAVATGRVPVGLSVSNVDYQRLKKGGAPVGFQFPLTSGGYVASVYGALTAGAPHPNAAKLLFNWLYTPEGAQALADLDYFSPVPGSPTPDGYPPIEQIPTLTPPGLAEQATGEQQVLPEIKQVFGKA</sequence>
<evidence type="ECO:0000313" key="2">
    <source>
        <dbReference type="EMBL" id="GAA4548576.1"/>
    </source>
</evidence>
<dbReference type="Proteomes" id="UP001501598">
    <property type="component" value="Unassembled WGS sequence"/>
</dbReference>
<proteinExistence type="predicted"/>
<dbReference type="SUPFAM" id="SSF53850">
    <property type="entry name" value="Periplasmic binding protein-like II"/>
    <property type="match status" value="1"/>
</dbReference>
<dbReference type="RefSeq" id="WP_345419231.1">
    <property type="nucleotide sequence ID" value="NZ_BAABGT010000040.1"/>
</dbReference>
<keyword evidence="3" id="KW-1185">Reference proteome</keyword>
<reference evidence="3" key="1">
    <citation type="journal article" date="2019" name="Int. J. Syst. Evol. Microbiol.">
        <title>The Global Catalogue of Microorganisms (GCM) 10K type strain sequencing project: providing services to taxonomists for standard genome sequencing and annotation.</title>
        <authorList>
            <consortium name="The Broad Institute Genomics Platform"/>
            <consortium name="The Broad Institute Genome Sequencing Center for Infectious Disease"/>
            <person name="Wu L."/>
            <person name="Ma J."/>
        </authorList>
    </citation>
    <scope>NUCLEOTIDE SEQUENCE [LARGE SCALE GENOMIC DNA]</scope>
    <source>
        <strain evidence="3">JCM 17906</strain>
    </source>
</reference>
<dbReference type="PANTHER" id="PTHR30006">
    <property type="entry name" value="THIAMINE-BINDING PERIPLASMIC PROTEIN-RELATED"/>
    <property type="match status" value="1"/>
</dbReference>
<dbReference type="Pfam" id="PF01547">
    <property type="entry name" value="SBP_bac_1"/>
    <property type="match status" value="1"/>
</dbReference>
<evidence type="ECO:0000313" key="3">
    <source>
        <dbReference type="Proteomes" id="UP001501598"/>
    </source>
</evidence>